<dbReference type="EMBL" id="DF144921">
    <property type="protein sequence ID" value="GAA57646.1"/>
    <property type="molecule type" value="Genomic_DNA"/>
</dbReference>
<accession>G7YXG6</accession>
<dbReference type="Proteomes" id="UP000008909">
    <property type="component" value="Unassembled WGS sequence"/>
</dbReference>
<keyword evidence="3" id="KW-1185">Reference proteome</keyword>
<name>G7YXG6_CLOSI</name>
<feature type="region of interest" description="Disordered" evidence="1">
    <location>
        <begin position="51"/>
        <end position="91"/>
    </location>
</feature>
<protein>
    <submittedName>
        <fullName evidence="2">Uncharacterized protein</fullName>
    </submittedName>
</protein>
<sequence>MIPRSTILAVHRKPDQSTLGSTTEVDESHLHRGKRSVVYQHRPARLSTVFGDAQRATPEAQAETGHVVGQPQSDSTSAADMPENGHTRETTRWSRFGSNVFDRLLKSMNRTRKQFILMSKAFRIVWWRQTNASVEELRVMCVNYLTPVEVFNEGFIMPCGSLPVTYNKTDMHEIGQNLDG</sequence>
<dbReference type="AlphaFoldDB" id="G7YXG6"/>
<reference key="2">
    <citation type="submission" date="2011-10" db="EMBL/GenBank/DDBJ databases">
        <title>The genome and transcriptome sequence of Clonorchis sinensis provide insights into the carcinogenic liver fluke.</title>
        <authorList>
            <person name="Wang X."/>
            <person name="Huang Y."/>
            <person name="Chen W."/>
            <person name="Liu H."/>
            <person name="Guo L."/>
            <person name="Chen Y."/>
            <person name="Luo F."/>
            <person name="Zhou W."/>
            <person name="Sun J."/>
            <person name="Mao Q."/>
            <person name="Liang P."/>
            <person name="Zhou C."/>
            <person name="Tian Y."/>
            <person name="Men J."/>
            <person name="Lv X."/>
            <person name="Huang L."/>
            <person name="Zhou J."/>
            <person name="Hu Y."/>
            <person name="Li R."/>
            <person name="Zhang F."/>
            <person name="Lei H."/>
            <person name="Li X."/>
            <person name="Hu X."/>
            <person name="Liang C."/>
            <person name="Xu J."/>
            <person name="Wu Z."/>
            <person name="Yu X."/>
        </authorList>
    </citation>
    <scope>NUCLEOTIDE SEQUENCE</scope>
    <source>
        <strain>Henan</strain>
    </source>
</reference>
<reference evidence="2" key="1">
    <citation type="journal article" date="2011" name="Genome Biol.">
        <title>The draft genome of the carcinogenic human liver fluke Clonorchis sinensis.</title>
        <authorList>
            <person name="Wang X."/>
            <person name="Chen W."/>
            <person name="Huang Y."/>
            <person name="Sun J."/>
            <person name="Men J."/>
            <person name="Liu H."/>
            <person name="Luo F."/>
            <person name="Guo L."/>
            <person name="Lv X."/>
            <person name="Deng C."/>
            <person name="Zhou C."/>
            <person name="Fan Y."/>
            <person name="Li X."/>
            <person name="Huang L."/>
            <person name="Hu Y."/>
            <person name="Liang C."/>
            <person name="Hu X."/>
            <person name="Xu J."/>
            <person name="Yu X."/>
        </authorList>
    </citation>
    <scope>NUCLEOTIDE SEQUENCE [LARGE SCALE GENOMIC DNA]</scope>
    <source>
        <strain evidence="2">Henan</strain>
    </source>
</reference>
<gene>
    <name evidence="2" type="ORF">CLF_113015</name>
</gene>
<feature type="region of interest" description="Disordered" evidence="1">
    <location>
        <begin position="11"/>
        <end position="33"/>
    </location>
</feature>
<organism evidence="2 3">
    <name type="scientific">Clonorchis sinensis</name>
    <name type="common">Chinese liver fluke</name>
    <dbReference type="NCBI Taxonomy" id="79923"/>
    <lineage>
        <taxon>Eukaryota</taxon>
        <taxon>Metazoa</taxon>
        <taxon>Spiralia</taxon>
        <taxon>Lophotrochozoa</taxon>
        <taxon>Platyhelminthes</taxon>
        <taxon>Trematoda</taxon>
        <taxon>Digenea</taxon>
        <taxon>Opisthorchiida</taxon>
        <taxon>Opisthorchiata</taxon>
        <taxon>Opisthorchiidae</taxon>
        <taxon>Clonorchis</taxon>
    </lineage>
</organism>
<proteinExistence type="predicted"/>
<evidence type="ECO:0000256" key="1">
    <source>
        <dbReference type="SAM" id="MobiDB-lite"/>
    </source>
</evidence>
<evidence type="ECO:0000313" key="2">
    <source>
        <dbReference type="EMBL" id="GAA57646.1"/>
    </source>
</evidence>
<evidence type="ECO:0000313" key="3">
    <source>
        <dbReference type="Proteomes" id="UP000008909"/>
    </source>
</evidence>